<evidence type="ECO:0000313" key="1">
    <source>
        <dbReference type="EMBL" id="MDN3565555.1"/>
    </source>
</evidence>
<keyword evidence="2" id="KW-1185">Reference proteome</keyword>
<organism evidence="1 2">
    <name type="scientific">Paeniroseomonas aquatica</name>
    <dbReference type="NCBI Taxonomy" id="373043"/>
    <lineage>
        <taxon>Bacteria</taxon>
        <taxon>Pseudomonadati</taxon>
        <taxon>Pseudomonadota</taxon>
        <taxon>Alphaproteobacteria</taxon>
        <taxon>Acetobacterales</taxon>
        <taxon>Acetobacteraceae</taxon>
        <taxon>Paeniroseomonas</taxon>
    </lineage>
</organism>
<gene>
    <name evidence="1" type="ORF">QWZ14_14400</name>
</gene>
<dbReference type="EMBL" id="JAUFPN010000148">
    <property type="protein sequence ID" value="MDN3565555.1"/>
    <property type="molecule type" value="Genomic_DNA"/>
</dbReference>
<protein>
    <submittedName>
        <fullName evidence="1">DUF1796 family putative cysteine peptidase</fullName>
    </submittedName>
</protein>
<reference evidence="2" key="1">
    <citation type="journal article" date="2019" name="Int. J. Syst. Evol. Microbiol.">
        <title>The Global Catalogue of Microorganisms (GCM) 10K type strain sequencing project: providing services to taxonomists for standard genome sequencing and annotation.</title>
        <authorList>
            <consortium name="The Broad Institute Genomics Platform"/>
            <consortium name="The Broad Institute Genome Sequencing Center for Infectious Disease"/>
            <person name="Wu L."/>
            <person name="Ma J."/>
        </authorList>
    </citation>
    <scope>NUCLEOTIDE SEQUENCE [LARGE SCALE GENOMIC DNA]</scope>
    <source>
        <strain evidence="2">CECT 7131</strain>
    </source>
</reference>
<proteinExistence type="predicted"/>
<dbReference type="InterPro" id="IPR014903">
    <property type="entry name" value="DUF1796"/>
</dbReference>
<dbReference type="RefSeq" id="WP_290317398.1">
    <property type="nucleotide sequence ID" value="NZ_JAUFPN010000148.1"/>
</dbReference>
<dbReference type="Pfam" id="PF08795">
    <property type="entry name" value="DUF1796"/>
    <property type="match status" value="1"/>
</dbReference>
<accession>A0ABT8A786</accession>
<comment type="caution">
    <text evidence="1">The sequence shown here is derived from an EMBL/GenBank/DDBJ whole genome shotgun (WGS) entry which is preliminary data.</text>
</comment>
<dbReference type="Proteomes" id="UP001529369">
    <property type="component" value="Unassembled WGS sequence"/>
</dbReference>
<name>A0ABT8A786_9PROT</name>
<sequence>MQYDEYISLGSDCEGGFQIRRILGHDSSNYFNWNVTDLQALKRLLENRFAGVLQPGNVSVHGDGGLLNDHLYEYKFHSPFDRPDFRNDPAFEAKFQDHREKAQYLIDKFLRERPAGHATAYFYKVAVTEEPGAPQRILPEVRDILAGIHGAAPFVIVAVMAEDRREEPWGLPQIHNRYLRRIAPWNDAPDGHVGSWDRLFYEFPHKEPMRFSGY</sequence>
<evidence type="ECO:0000313" key="2">
    <source>
        <dbReference type="Proteomes" id="UP001529369"/>
    </source>
</evidence>